<gene>
    <name evidence="5" type="ORF">EXU48_22170</name>
</gene>
<dbReference type="InterPro" id="IPR001647">
    <property type="entry name" value="HTH_TetR"/>
</dbReference>
<evidence type="ECO:0000259" key="4">
    <source>
        <dbReference type="PROSITE" id="PS50977"/>
    </source>
</evidence>
<evidence type="ECO:0000256" key="2">
    <source>
        <dbReference type="PROSITE-ProRule" id="PRU00335"/>
    </source>
</evidence>
<dbReference type="PANTHER" id="PTHR30055:SF160">
    <property type="entry name" value="TRANSCRIPTIONAL REGULATORY PROTEIN (PROBABLY ASNC-FAMILY)-RELATED"/>
    <property type="match status" value="1"/>
</dbReference>
<name>A0ABY2DXQ2_9MICO</name>
<dbReference type="Pfam" id="PF19344">
    <property type="entry name" value="TetR_C_32"/>
    <property type="match status" value="1"/>
</dbReference>
<protein>
    <submittedName>
        <fullName evidence="5">TetR/AcrR family transcriptional regulator</fullName>
    </submittedName>
</protein>
<accession>A0ABY2DXQ2</accession>
<feature type="region of interest" description="Disordered" evidence="3">
    <location>
        <begin position="1"/>
        <end position="27"/>
    </location>
</feature>
<dbReference type="SUPFAM" id="SSF46689">
    <property type="entry name" value="Homeodomain-like"/>
    <property type="match status" value="1"/>
</dbReference>
<organism evidence="5 6">
    <name type="scientific">Occultella glacieicola</name>
    <dbReference type="NCBI Taxonomy" id="2518684"/>
    <lineage>
        <taxon>Bacteria</taxon>
        <taxon>Bacillati</taxon>
        <taxon>Actinomycetota</taxon>
        <taxon>Actinomycetes</taxon>
        <taxon>Micrococcales</taxon>
        <taxon>Ruaniaceae</taxon>
        <taxon>Occultella</taxon>
    </lineage>
</organism>
<dbReference type="EMBL" id="SMNA01000015">
    <property type="protein sequence ID" value="TDE88798.1"/>
    <property type="molecule type" value="Genomic_DNA"/>
</dbReference>
<keyword evidence="1 2" id="KW-0238">DNA-binding</keyword>
<dbReference type="InterPro" id="IPR036271">
    <property type="entry name" value="Tet_transcr_reg_TetR-rel_C_sf"/>
</dbReference>
<dbReference type="RefSeq" id="WP_133109882.1">
    <property type="nucleotide sequence ID" value="NZ_SMNA01000015.1"/>
</dbReference>
<dbReference type="Pfam" id="PF00440">
    <property type="entry name" value="TetR_N"/>
    <property type="match status" value="1"/>
</dbReference>
<dbReference type="InterPro" id="IPR050109">
    <property type="entry name" value="HTH-type_TetR-like_transc_reg"/>
</dbReference>
<dbReference type="PROSITE" id="PS50977">
    <property type="entry name" value="HTH_TETR_2"/>
    <property type="match status" value="1"/>
</dbReference>
<comment type="caution">
    <text evidence="5">The sequence shown here is derived from an EMBL/GenBank/DDBJ whole genome shotgun (WGS) entry which is preliminary data.</text>
</comment>
<feature type="domain" description="HTH tetR-type" evidence="4">
    <location>
        <begin position="30"/>
        <end position="89"/>
    </location>
</feature>
<feature type="DNA-binding region" description="H-T-H motif" evidence="2">
    <location>
        <begin position="52"/>
        <end position="71"/>
    </location>
</feature>
<proteinExistence type="predicted"/>
<dbReference type="PANTHER" id="PTHR30055">
    <property type="entry name" value="HTH-TYPE TRANSCRIPTIONAL REGULATOR RUTR"/>
    <property type="match status" value="1"/>
</dbReference>
<evidence type="ECO:0000313" key="5">
    <source>
        <dbReference type="EMBL" id="TDE88798.1"/>
    </source>
</evidence>
<dbReference type="Proteomes" id="UP000504882">
    <property type="component" value="Unassembled WGS sequence"/>
</dbReference>
<reference evidence="5 6" key="1">
    <citation type="submission" date="2019-03" db="EMBL/GenBank/DDBJ databases">
        <title>Genomic features of bacteria from cold environments.</title>
        <authorList>
            <person name="Shen L."/>
        </authorList>
    </citation>
    <scope>NUCLEOTIDE SEQUENCE [LARGE SCALE GENOMIC DNA]</scope>
    <source>
        <strain evidence="6">T3246-1</strain>
    </source>
</reference>
<evidence type="ECO:0000256" key="3">
    <source>
        <dbReference type="SAM" id="MobiDB-lite"/>
    </source>
</evidence>
<sequence>MSRVTVATTPAEPEGSDADGRSRRWDAHRAERRAELCHAARRAVHHGGAELSMDELAAQMGTSKSIVYRYFTDKAGLQAAVGAMVLAEMSGAFEEAAHGAGSPRDRLRAMVGIYVGTLAQSTSVYRFVTRSGDGAPGADADVSDFLTTLTDYVAAPLRDVLTGSTSDPRLADAWAAGVVGFVRGAAESWLALDPADRLDPERLVVLISNWLWAGASAPLPGITRISTVPSEEA</sequence>
<evidence type="ECO:0000313" key="6">
    <source>
        <dbReference type="Proteomes" id="UP000504882"/>
    </source>
</evidence>
<dbReference type="InterPro" id="IPR009057">
    <property type="entry name" value="Homeodomain-like_sf"/>
</dbReference>
<evidence type="ECO:0000256" key="1">
    <source>
        <dbReference type="ARBA" id="ARBA00023125"/>
    </source>
</evidence>
<feature type="compositionally biased region" description="Basic and acidic residues" evidence="3">
    <location>
        <begin position="18"/>
        <end position="27"/>
    </location>
</feature>
<dbReference type="Gene3D" id="1.10.357.10">
    <property type="entry name" value="Tetracycline Repressor, domain 2"/>
    <property type="match status" value="1"/>
</dbReference>
<keyword evidence="6" id="KW-1185">Reference proteome</keyword>
<dbReference type="SUPFAM" id="SSF48498">
    <property type="entry name" value="Tetracyclin repressor-like, C-terminal domain"/>
    <property type="match status" value="1"/>
</dbReference>
<dbReference type="InterPro" id="IPR045823">
    <property type="entry name" value="TetR_C_32"/>
</dbReference>